<organism evidence="2 3">
    <name type="scientific">Sediminicoccus rosea</name>
    <dbReference type="NCBI Taxonomy" id="1225128"/>
    <lineage>
        <taxon>Bacteria</taxon>
        <taxon>Pseudomonadati</taxon>
        <taxon>Pseudomonadota</taxon>
        <taxon>Alphaproteobacteria</taxon>
        <taxon>Acetobacterales</taxon>
        <taxon>Roseomonadaceae</taxon>
        <taxon>Sediminicoccus</taxon>
    </lineage>
</organism>
<dbReference type="RefSeq" id="WP_318647837.1">
    <property type="nucleotide sequence ID" value="NZ_CP137852.1"/>
</dbReference>
<name>A0ABZ0PDU7_9PROT</name>
<evidence type="ECO:0000256" key="1">
    <source>
        <dbReference type="SAM" id="Coils"/>
    </source>
</evidence>
<accession>A0ABZ0PDU7</accession>
<dbReference type="Proteomes" id="UP001305521">
    <property type="component" value="Chromosome"/>
</dbReference>
<dbReference type="EMBL" id="CP137852">
    <property type="protein sequence ID" value="WPB83880.1"/>
    <property type="molecule type" value="Genomic_DNA"/>
</dbReference>
<evidence type="ECO:0000313" key="2">
    <source>
        <dbReference type="EMBL" id="WPB83880.1"/>
    </source>
</evidence>
<evidence type="ECO:0000313" key="3">
    <source>
        <dbReference type="Proteomes" id="UP001305521"/>
    </source>
</evidence>
<reference evidence="2 3" key="1">
    <citation type="submission" date="2023-11" db="EMBL/GenBank/DDBJ databases">
        <title>Arctic aerobic anoxygenic photoheterotroph Sediminicoccus rosea KRV36 adapts its photosynthesis to long days of polar summer.</title>
        <authorList>
            <person name="Tomasch J."/>
            <person name="Kopejtka K."/>
            <person name="Bily T."/>
            <person name="Gardiner A.T."/>
            <person name="Gardian Z."/>
            <person name="Shivaramu S."/>
            <person name="Koblizek M."/>
            <person name="Engelhardt F."/>
            <person name="Kaftan D."/>
        </authorList>
    </citation>
    <scope>NUCLEOTIDE SEQUENCE [LARGE SCALE GENOMIC DNA]</scope>
    <source>
        <strain evidence="2 3">R-30</strain>
    </source>
</reference>
<keyword evidence="1" id="KW-0175">Coiled coil</keyword>
<keyword evidence="3" id="KW-1185">Reference proteome</keyword>
<feature type="coiled-coil region" evidence="1">
    <location>
        <begin position="4"/>
        <end position="38"/>
    </location>
</feature>
<sequence length="1810" mass="193133">MPGFENSAATLAKARQALAEAEAAARDARARLRMAERGAGDGEVPRSLRRADKASLGRMEKAREELRTAEAAFAAFSDPRKAVGAMPDSDPLLLLPLRLETRFGSGPRGDPQLWVRVYPDSCLVDAFQPGLSATELAGAKTYWTERWCAAGSEARHRAAWRALVASHGAGRARHIVASYAPLNPADEPKAAEVEVVLVIPVQAMPAEAQEISGFWKAMWHAGSDAAQQQAAFDALAARLGEAVAAEVVQTHVPHRFADFGPEGGARRWAGVVFLQWPEDPPAAPASWNAAAVADPLPERFVLVLSRAGTRREVLGEPVAHPLHVGFDAGGLLGGTPVADGAALNFPEETAWLADFDTAVKLGMGFRVDLSAEEAREGFDRLYVIGVCATPDPAEGAARLARFVTHRLHSNADFALVPHGTPTNNTEEGDSGFARRADPDRVFDAVMGEGLFAPTADASQKRDGQVLAEALGLDPALAARLLNADGQDQAVARAMRAALWPGTIGYFLGTLLSPVVGRATIGEVRRHFIAHVAGGGRLPAIRIGRQPYGVLPVTAFDRIAWLKRDGRRGREDILARMHPLLDEMRLRWRAYADGVAQVGAPGDAGQALLDVLGLHPASAEFHFRYAQADRQLANLFRLVSIAWTDLPEPEELKRAVVDFLAALGAAPAEVPQIARLMLQGPQGVLDGGTVASEPLQPGFETEHQRYIAWLAEAAERSVEMVRDQTTLPDGRVPHALLYILLRHALLLGYSDAAVAMRLRSRDFTEDAARAALREEALPHITAKRAFPVESRWESLFEPAPDVTGEPLQPMAEFLAKELGRSKETQDLAEQIAALRLMSGASQGQADRALRHHLDSCSHRLDAWLLGIPNAQLARMKRRGIHLGAYGWLQDVRPRARRLSPAELSDAEAKLLDPQGTLPELLADTANGGLVHAPSLDHAVTAAILRSAYMSAESDAERAAVGVNLSSERVRAGLALMDGMRTGQSLAALLGYRFERALHDRWAEAETDDFLLELRRAFPLVAGGLPETAAPVADQGKEAARNVVDGLKLLAQMRASGQRDYPFGLGATLPVATAEEARVISEEAQRLEELHDALGDLALAESVHQSVQGNFDRAAAALDAFAKGEPAPEPEVVRTPASGIALTLRLAVHLKEEVAPAAGATPRALAEPELDEWLCRVLPPLGQIGCRVRWLDPVDGSAKDAWVTLAELGLAPLDLVHLWRSEELEGAFAALSTLVAEHVLTTEPARFRPDAKLAIAFAEGPAGGISLLEAGALLRPVAALLKSARPLRPTDLIPENATTLADAQAVTEEGASLAAPLARLVALGDAARLLATDCAAALEDPAPRLGGALMGIDALIGTAAGHLIEAGRFGIAQSSPDRVRDMQRRLLDMVMTQARSLLEGWTARLVRCDAALARLAAAPAGAADAILREADLELPAKLPAAGADTAALEAEVRARRLAFAALTDRLRAVTTARAGAIGVAATALDAILDDTRFPTGDVTTEKLRAEAAAGVTEVQALARTLADVAGRRARAAAERLAEAATAPDAARRAELTAAAAEALFGEGFLHLPRFALAGPPLASFERALATAQSGETLEHLTMTAGIPLPVEEWLHGVARVRPAAQELEAAMLYGEALGVAEIALAPVQLPYRAKDSWLGLEFPEDYDLDGTRLLHTVHLAAPPDGSGRFKGLVLDEWTEVLPGARRAPDTKVEDLHKQASGVAFHFDRPNAEAPQSFLLVTPATADGTWHWEDIVGALDSSWELMRIRAVEPEHLDDPVLGQMLPATYMAAAPRDVTISAVLAANVGVARFMKVPP</sequence>
<gene>
    <name evidence="2" type="ORF">R9Z33_17400</name>
</gene>
<proteinExistence type="predicted"/>
<protein>
    <submittedName>
        <fullName evidence="2">Uncharacterized protein</fullName>
    </submittedName>
</protein>